<evidence type="ECO:0000313" key="1">
    <source>
        <dbReference type="EMBL" id="PKK53518.1"/>
    </source>
</evidence>
<dbReference type="VEuPathDB" id="FungiDB:RhiirA1_401868"/>
<dbReference type="VEuPathDB" id="FungiDB:FUN_015735"/>
<accession>A0A2N1LVW6</accession>
<reference evidence="1 2" key="2">
    <citation type="submission" date="2017-10" db="EMBL/GenBank/DDBJ databases">
        <title>Extensive intraspecific genome diversity in a model arbuscular mycorrhizal fungus.</title>
        <authorList>
            <person name="Chen E.C.H."/>
            <person name="Morin E."/>
            <person name="Baudet D."/>
            <person name="Noel J."/>
            <person name="Ndikumana S."/>
            <person name="Charron P."/>
            <person name="St-Onge C."/>
            <person name="Giorgi J."/>
            <person name="Grigoriev I.V."/>
            <person name="Roux C."/>
            <person name="Martin F.M."/>
            <person name="Corradi N."/>
        </authorList>
    </citation>
    <scope>NUCLEOTIDE SEQUENCE [LARGE SCALE GENOMIC DNA]</scope>
    <source>
        <strain evidence="1 2">C2</strain>
    </source>
</reference>
<comment type="caution">
    <text evidence="1">The sequence shown here is derived from an EMBL/GenBank/DDBJ whole genome shotgun (WGS) entry which is preliminary data.</text>
</comment>
<dbReference type="AlphaFoldDB" id="A0A2N1LVW6"/>
<dbReference type="EMBL" id="LLXL01008279">
    <property type="protein sequence ID" value="PKK53518.1"/>
    <property type="molecule type" value="Genomic_DNA"/>
</dbReference>
<proteinExistence type="predicted"/>
<sequence>MPKLPKLPKLFRRFGAECIPSSNFRLHLLEVSPIWKAEAERVLWKQHKEAEEAYDRAVEKKEKANDALGRSLEEEGNRNRDLHELEWKAYQKACKERTNAAIEHIMIREAILCYGLQL</sequence>
<organism evidence="1 2">
    <name type="scientific">Rhizophagus irregularis</name>
    <dbReference type="NCBI Taxonomy" id="588596"/>
    <lineage>
        <taxon>Eukaryota</taxon>
        <taxon>Fungi</taxon>
        <taxon>Fungi incertae sedis</taxon>
        <taxon>Mucoromycota</taxon>
        <taxon>Glomeromycotina</taxon>
        <taxon>Glomeromycetes</taxon>
        <taxon>Glomerales</taxon>
        <taxon>Glomeraceae</taxon>
        <taxon>Rhizophagus</taxon>
    </lineage>
</organism>
<reference evidence="1 2" key="1">
    <citation type="submission" date="2016-04" db="EMBL/GenBank/DDBJ databases">
        <title>Genome analyses suggest a sexual origin of heterokaryosis in a supposedly ancient asexual fungus.</title>
        <authorList>
            <person name="Ropars J."/>
            <person name="Sedzielewska K."/>
            <person name="Noel J."/>
            <person name="Charron P."/>
            <person name="Farinelli L."/>
            <person name="Marton T."/>
            <person name="Kruger M."/>
            <person name="Pelin A."/>
            <person name="Brachmann A."/>
            <person name="Corradi N."/>
        </authorList>
    </citation>
    <scope>NUCLEOTIDE SEQUENCE [LARGE SCALE GENOMIC DNA]</scope>
    <source>
        <strain evidence="1 2">C2</strain>
    </source>
</reference>
<name>A0A2N1LVW6_9GLOM</name>
<protein>
    <submittedName>
        <fullName evidence="1">Uncharacterized protein</fullName>
    </submittedName>
</protein>
<dbReference type="VEuPathDB" id="FungiDB:RhiirFUN_017220"/>
<dbReference type="Proteomes" id="UP000233469">
    <property type="component" value="Unassembled WGS sequence"/>
</dbReference>
<gene>
    <name evidence="1" type="ORF">RhiirC2_722567</name>
</gene>
<evidence type="ECO:0000313" key="2">
    <source>
        <dbReference type="Proteomes" id="UP000233469"/>
    </source>
</evidence>